<sequence length="222" mass="25820">MTILIITVEDTKFELEISNIMYNNFVPIIGYNFNGCIESTYPDNSSEIFKNVIIPIVTNNVTDKFYDYITINNISYINSELNFFGLDELCQNSTNKTFNNINNIVIKKLMHNLKAKLYNNTNNFVVNYLHGIENDSLEPTNEIELKYPYYDIDNIDCNFYGRFSSTDTYTMLDERLLYDLSKILTLQKLLNVIKMLNISISTTNFLILKNIINCVKIITIII</sequence>
<organism evidence="1">
    <name type="scientific">Catovirus CTV1</name>
    <dbReference type="NCBI Taxonomy" id="1977631"/>
    <lineage>
        <taxon>Viruses</taxon>
        <taxon>Varidnaviria</taxon>
        <taxon>Bamfordvirae</taxon>
        <taxon>Nucleocytoviricota</taxon>
        <taxon>Megaviricetes</taxon>
        <taxon>Imitervirales</taxon>
        <taxon>Mimiviridae</taxon>
        <taxon>Klosneuvirinae</taxon>
        <taxon>Catovirus</taxon>
    </lineage>
</organism>
<proteinExistence type="predicted"/>
<evidence type="ECO:0000313" key="1">
    <source>
        <dbReference type="EMBL" id="ARF08207.1"/>
    </source>
</evidence>
<protein>
    <submittedName>
        <fullName evidence="1">Uncharacterized protein</fullName>
    </submittedName>
</protein>
<reference evidence="1" key="1">
    <citation type="journal article" date="2017" name="Science">
        <title>Giant viruses with an expanded complement of translation system components.</title>
        <authorList>
            <person name="Schulz F."/>
            <person name="Yutin N."/>
            <person name="Ivanova N.N."/>
            <person name="Ortega D.R."/>
            <person name="Lee T.K."/>
            <person name="Vierheilig J."/>
            <person name="Daims H."/>
            <person name="Horn M."/>
            <person name="Wagner M."/>
            <person name="Jensen G.J."/>
            <person name="Kyrpides N.C."/>
            <person name="Koonin E.V."/>
            <person name="Woyke T."/>
        </authorList>
    </citation>
    <scope>NUCLEOTIDE SEQUENCE</scope>
    <source>
        <strain evidence="1">CTV1</strain>
    </source>
</reference>
<name>A0A1V0S922_9VIRU</name>
<accession>A0A1V0S922</accession>
<gene>
    <name evidence="1" type="ORF">Catovirus_1_257</name>
</gene>
<dbReference type="EMBL" id="KY684083">
    <property type="protein sequence ID" value="ARF08207.1"/>
    <property type="molecule type" value="Genomic_DNA"/>
</dbReference>